<evidence type="ECO:0000313" key="2">
    <source>
        <dbReference type="EMBL" id="MFC7666567.1"/>
    </source>
</evidence>
<dbReference type="Proteomes" id="UP001596513">
    <property type="component" value="Unassembled WGS sequence"/>
</dbReference>
<dbReference type="RefSeq" id="WP_380200387.1">
    <property type="nucleotide sequence ID" value="NZ_JBHTEK010000001.1"/>
</dbReference>
<gene>
    <name evidence="2" type="ORF">ACFQT0_03365</name>
</gene>
<name>A0ABW2U0W8_9BACT</name>
<feature type="region of interest" description="Disordered" evidence="1">
    <location>
        <begin position="1"/>
        <end position="46"/>
    </location>
</feature>
<comment type="caution">
    <text evidence="2">The sequence shown here is derived from an EMBL/GenBank/DDBJ whole genome shotgun (WGS) entry which is preliminary data.</text>
</comment>
<keyword evidence="3" id="KW-1185">Reference proteome</keyword>
<reference evidence="3" key="1">
    <citation type="journal article" date="2019" name="Int. J. Syst. Evol. Microbiol.">
        <title>The Global Catalogue of Microorganisms (GCM) 10K type strain sequencing project: providing services to taxonomists for standard genome sequencing and annotation.</title>
        <authorList>
            <consortium name="The Broad Institute Genomics Platform"/>
            <consortium name="The Broad Institute Genome Sequencing Center for Infectious Disease"/>
            <person name="Wu L."/>
            <person name="Ma J."/>
        </authorList>
    </citation>
    <scope>NUCLEOTIDE SEQUENCE [LARGE SCALE GENOMIC DNA]</scope>
    <source>
        <strain evidence="3">JCM 19635</strain>
    </source>
</reference>
<protein>
    <submittedName>
        <fullName evidence="2">Uncharacterized protein</fullName>
    </submittedName>
</protein>
<evidence type="ECO:0000256" key="1">
    <source>
        <dbReference type="SAM" id="MobiDB-lite"/>
    </source>
</evidence>
<accession>A0ABW2U0W8</accession>
<dbReference type="EMBL" id="JBHTEK010000001">
    <property type="protein sequence ID" value="MFC7666567.1"/>
    <property type="molecule type" value="Genomic_DNA"/>
</dbReference>
<proteinExistence type="predicted"/>
<organism evidence="2 3">
    <name type="scientific">Hymenobacter humi</name>
    <dbReference type="NCBI Taxonomy" id="1411620"/>
    <lineage>
        <taxon>Bacteria</taxon>
        <taxon>Pseudomonadati</taxon>
        <taxon>Bacteroidota</taxon>
        <taxon>Cytophagia</taxon>
        <taxon>Cytophagales</taxon>
        <taxon>Hymenobacteraceae</taxon>
        <taxon>Hymenobacter</taxon>
    </lineage>
</organism>
<evidence type="ECO:0000313" key="3">
    <source>
        <dbReference type="Proteomes" id="UP001596513"/>
    </source>
</evidence>
<sequence>MTSREAAAGPSSAKSEGQRVISDAKSKAEQAAGRCGPTHQPNQFPQGYLALQCVNK</sequence>